<dbReference type="PRINTS" id="PR00037">
    <property type="entry name" value="HTHLACR"/>
</dbReference>
<keyword evidence="1" id="KW-0805">Transcription regulation</keyword>
<sequence length="254" mass="28011">MSRLLTEERHQFILNQLKQHAIIKLHDLISETHASESTVRRDLQLMEEAGLLVRVHGGAKRVATLQTELAVSEKSNQSVAEKESLAKLAVSCLTPQDVIFLDAGTSTLAMIPHLKPIANLTVVTNGVNHASLLADYDIRCFLIGGQLKNVTKAVVGADSVAALQQYRFNKVFLGTNGIHLHYGFTTPDPDEAAIKRTAIAQAEMAIILADHTKFDQVTFTKFGHLAQATIVTDHLTQRQLDQYQQQTDILEAIK</sequence>
<dbReference type="Proteomes" id="UP000051638">
    <property type="component" value="Unassembled WGS sequence"/>
</dbReference>
<dbReference type="EMBL" id="AYYI01000009">
    <property type="protein sequence ID" value="KRM99645.1"/>
    <property type="molecule type" value="Genomic_DNA"/>
</dbReference>
<dbReference type="GO" id="GO:0003677">
    <property type="term" value="F:DNA binding"/>
    <property type="evidence" value="ECO:0007669"/>
    <property type="project" value="UniProtKB-KW"/>
</dbReference>
<dbReference type="SUPFAM" id="SSF46785">
    <property type="entry name" value="Winged helix' DNA-binding domain"/>
    <property type="match status" value="1"/>
</dbReference>
<dbReference type="InterPro" id="IPR036390">
    <property type="entry name" value="WH_DNA-bd_sf"/>
</dbReference>
<accession>A0A0R2D6Y6</accession>
<dbReference type="InterPro" id="IPR050313">
    <property type="entry name" value="Carb_Metab_HTH_regulators"/>
</dbReference>
<keyword evidence="2" id="KW-0238">DNA-binding</keyword>
<dbReference type="GO" id="GO:0003700">
    <property type="term" value="F:DNA-binding transcription factor activity"/>
    <property type="evidence" value="ECO:0007669"/>
    <property type="project" value="InterPro"/>
</dbReference>
<dbReference type="SMART" id="SM00420">
    <property type="entry name" value="HTH_DEOR"/>
    <property type="match status" value="1"/>
</dbReference>
<keyword evidence="3" id="KW-0804">Transcription</keyword>
<dbReference type="STRING" id="1423796.FC24_GL002201"/>
<dbReference type="Gene3D" id="1.10.10.10">
    <property type="entry name" value="Winged helix-like DNA-binding domain superfamily/Winged helix DNA-binding domain"/>
    <property type="match status" value="1"/>
</dbReference>
<evidence type="ECO:0000256" key="2">
    <source>
        <dbReference type="ARBA" id="ARBA00023125"/>
    </source>
</evidence>
<dbReference type="PROSITE" id="PS51000">
    <property type="entry name" value="HTH_DEOR_2"/>
    <property type="match status" value="1"/>
</dbReference>
<dbReference type="SMART" id="SM01134">
    <property type="entry name" value="DeoRC"/>
    <property type="match status" value="1"/>
</dbReference>
<organism evidence="5 6">
    <name type="scientific">Loigolactobacillus rennini DSM 20253</name>
    <dbReference type="NCBI Taxonomy" id="1423796"/>
    <lineage>
        <taxon>Bacteria</taxon>
        <taxon>Bacillati</taxon>
        <taxon>Bacillota</taxon>
        <taxon>Bacilli</taxon>
        <taxon>Lactobacillales</taxon>
        <taxon>Lactobacillaceae</taxon>
        <taxon>Loigolactobacillus</taxon>
    </lineage>
</organism>
<reference evidence="5 6" key="1">
    <citation type="journal article" date="2015" name="Genome Announc.">
        <title>Expanding the biotechnology potential of lactobacilli through comparative genomics of 213 strains and associated genera.</title>
        <authorList>
            <person name="Sun Z."/>
            <person name="Harris H.M."/>
            <person name="McCann A."/>
            <person name="Guo C."/>
            <person name="Argimon S."/>
            <person name="Zhang W."/>
            <person name="Yang X."/>
            <person name="Jeffery I.B."/>
            <person name="Cooney J.C."/>
            <person name="Kagawa T.F."/>
            <person name="Liu W."/>
            <person name="Song Y."/>
            <person name="Salvetti E."/>
            <person name="Wrobel A."/>
            <person name="Rasinkangas P."/>
            <person name="Parkhill J."/>
            <person name="Rea M.C."/>
            <person name="O'Sullivan O."/>
            <person name="Ritari J."/>
            <person name="Douillard F.P."/>
            <person name="Paul Ross R."/>
            <person name="Yang R."/>
            <person name="Briner A.E."/>
            <person name="Felis G.E."/>
            <person name="de Vos W.M."/>
            <person name="Barrangou R."/>
            <person name="Klaenhammer T.R."/>
            <person name="Caufield P.W."/>
            <person name="Cui Y."/>
            <person name="Zhang H."/>
            <person name="O'Toole P.W."/>
        </authorList>
    </citation>
    <scope>NUCLEOTIDE SEQUENCE [LARGE SCALE GENOMIC DNA]</scope>
    <source>
        <strain evidence="5 6">DSM 20253</strain>
    </source>
</reference>
<protein>
    <submittedName>
        <fullName evidence="5">Transcription regulator of fructose operon</fullName>
    </submittedName>
</protein>
<dbReference type="Pfam" id="PF08220">
    <property type="entry name" value="HTH_DeoR"/>
    <property type="match status" value="1"/>
</dbReference>
<dbReference type="InterPro" id="IPR014036">
    <property type="entry name" value="DeoR-like_C"/>
</dbReference>
<name>A0A0R2D6Y6_9LACO</name>
<dbReference type="PANTHER" id="PTHR30363:SF56">
    <property type="entry name" value="TRANSCRIPTIONAL REGULATOR, DEOR FAMILY"/>
    <property type="match status" value="1"/>
</dbReference>
<feature type="domain" description="HTH deoR-type" evidence="4">
    <location>
        <begin position="6"/>
        <end position="61"/>
    </location>
</feature>
<dbReference type="SUPFAM" id="SSF100950">
    <property type="entry name" value="NagB/RpiA/CoA transferase-like"/>
    <property type="match status" value="1"/>
</dbReference>
<dbReference type="PROSITE" id="PS00894">
    <property type="entry name" value="HTH_DEOR_1"/>
    <property type="match status" value="1"/>
</dbReference>
<dbReference type="PATRIC" id="fig|1423796.3.peg.2233"/>
<dbReference type="InterPro" id="IPR001034">
    <property type="entry name" value="DeoR_HTH"/>
</dbReference>
<evidence type="ECO:0000313" key="5">
    <source>
        <dbReference type="EMBL" id="KRM99645.1"/>
    </source>
</evidence>
<evidence type="ECO:0000259" key="4">
    <source>
        <dbReference type="PROSITE" id="PS51000"/>
    </source>
</evidence>
<dbReference type="InterPro" id="IPR037171">
    <property type="entry name" value="NagB/RpiA_transferase-like"/>
</dbReference>
<dbReference type="InterPro" id="IPR018356">
    <property type="entry name" value="Tscrpt_reg_HTH_DeoR_CS"/>
</dbReference>
<gene>
    <name evidence="5" type="ORF">FC24_GL002201</name>
</gene>
<dbReference type="InterPro" id="IPR036388">
    <property type="entry name" value="WH-like_DNA-bd_sf"/>
</dbReference>
<dbReference type="Gene3D" id="3.40.50.1360">
    <property type="match status" value="1"/>
</dbReference>
<dbReference type="Pfam" id="PF00455">
    <property type="entry name" value="DeoRC"/>
    <property type="match status" value="1"/>
</dbReference>
<proteinExistence type="predicted"/>
<evidence type="ECO:0000256" key="1">
    <source>
        <dbReference type="ARBA" id="ARBA00023015"/>
    </source>
</evidence>
<dbReference type="PANTHER" id="PTHR30363">
    <property type="entry name" value="HTH-TYPE TRANSCRIPTIONAL REGULATOR SRLR-RELATED"/>
    <property type="match status" value="1"/>
</dbReference>
<keyword evidence="6" id="KW-1185">Reference proteome</keyword>
<evidence type="ECO:0000313" key="6">
    <source>
        <dbReference type="Proteomes" id="UP000051638"/>
    </source>
</evidence>
<comment type="caution">
    <text evidence="5">The sequence shown here is derived from an EMBL/GenBank/DDBJ whole genome shotgun (WGS) entry which is preliminary data.</text>
</comment>
<dbReference type="AlphaFoldDB" id="A0A0R2D6Y6"/>
<evidence type="ECO:0000256" key="3">
    <source>
        <dbReference type="ARBA" id="ARBA00023163"/>
    </source>
</evidence>